<feature type="transmembrane region" description="Helical" evidence="1">
    <location>
        <begin position="137"/>
        <end position="156"/>
    </location>
</feature>
<dbReference type="InterPro" id="IPR012666">
    <property type="entry name" value="CbtA_put"/>
</dbReference>
<keyword evidence="3" id="KW-1185">Reference proteome</keyword>
<keyword evidence="1" id="KW-1133">Transmembrane helix</keyword>
<dbReference type="Pfam" id="PF09490">
    <property type="entry name" value="CbtA"/>
    <property type="match status" value="1"/>
</dbReference>
<feature type="transmembrane region" description="Helical" evidence="1">
    <location>
        <begin position="168"/>
        <end position="188"/>
    </location>
</feature>
<reference evidence="2 3" key="1">
    <citation type="submission" date="2015-07" db="EMBL/GenBank/DDBJ databases">
        <authorList>
            <person name="Ju K.-S."/>
            <person name="Doroghazi J.R."/>
            <person name="Metcalf W.W."/>
        </authorList>
    </citation>
    <scope>NUCLEOTIDE SEQUENCE [LARGE SCALE GENOMIC DNA]</scope>
    <source>
        <strain evidence="2 3">NRRL B-3589</strain>
    </source>
</reference>
<sequence>MNSISVRALLVRGMLAGLAAGVPALLVAYLLGESKVDSAIAYEDGHSHDHGVELVSRTLQATGGLATGVLIYGVALGGIAALAFCVALGRVGGFGPRATAVLISLGALLTVYVVPFLKYPANPPAVGDPDTIGKRTTLYFLMIALSVLLAVGALILGRRLAPRLGNWYATVTAGAAFAVVIGVAYAVLPAIDEVPEGFPATLLWQFRLTALTIQLVLWTGFGLLYGHLAERLLVPKAASGQQPD</sequence>
<dbReference type="EMBL" id="LGUT01003005">
    <property type="protein sequence ID" value="KOG86156.1"/>
    <property type="molecule type" value="Genomic_DNA"/>
</dbReference>
<evidence type="ECO:0000256" key="1">
    <source>
        <dbReference type="SAM" id="Phobius"/>
    </source>
</evidence>
<keyword evidence="1" id="KW-0812">Transmembrane</keyword>
<accession>A0ABR5IZ10</accession>
<feature type="transmembrane region" description="Helical" evidence="1">
    <location>
        <begin position="208"/>
        <end position="226"/>
    </location>
</feature>
<gene>
    <name evidence="2" type="ORF">ADK38_32625</name>
</gene>
<feature type="transmembrane region" description="Helical" evidence="1">
    <location>
        <begin position="69"/>
        <end position="88"/>
    </location>
</feature>
<organism evidence="2 3">
    <name type="scientific">Streptomyces varsoviensis</name>
    <dbReference type="NCBI Taxonomy" id="67373"/>
    <lineage>
        <taxon>Bacteria</taxon>
        <taxon>Bacillati</taxon>
        <taxon>Actinomycetota</taxon>
        <taxon>Actinomycetes</taxon>
        <taxon>Kitasatosporales</taxon>
        <taxon>Streptomycetaceae</taxon>
        <taxon>Streptomyces</taxon>
    </lineage>
</organism>
<comment type="caution">
    <text evidence="2">The sequence shown here is derived from an EMBL/GenBank/DDBJ whole genome shotgun (WGS) entry which is preliminary data.</text>
</comment>
<name>A0ABR5IZ10_9ACTN</name>
<evidence type="ECO:0000313" key="3">
    <source>
        <dbReference type="Proteomes" id="UP000037020"/>
    </source>
</evidence>
<proteinExistence type="predicted"/>
<protein>
    <submittedName>
        <fullName evidence="2">Membrane protein</fullName>
    </submittedName>
</protein>
<evidence type="ECO:0000313" key="2">
    <source>
        <dbReference type="EMBL" id="KOG86156.1"/>
    </source>
</evidence>
<feature type="non-terminal residue" evidence="2">
    <location>
        <position position="244"/>
    </location>
</feature>
<feature type="transmembrane region" description="Helical" evidence="1">
    <location>
        <begin position="9"/>
        <end position="31"/>
    </location>
</feature>
<dbReference type="Proteomes" id="UP000037020">
    <property type="component" value="Unassembled WGS sequence"/>
</dbReference>
<feature type="transmembrane region" description="Helical" evidence="1">
    <location>
        <begin position="100"/>
        <end position="117"/>
    </location>
</feature>
<keyword evidence="1" id="KW-0472">Membrane</keyword>